<sequence length="207" mass="22082">MKASVILHVATTSLIQAAVAQHSSLAAPPLPGYGVEEMQWSFKSPFGEPIFVNGTVQSIERSLGDLDTMRPEANNEVVHPIAPGQERSVAKDIMSIQFCGVFPMANSHHISAQIPSVMTISGPAVIGPGPGNCVQVSCAQGSAIWWCNDRNTTIMLPRGMEQVGDAVDAIIDQCCGETRCRMSPGFPVSGQAFADEEWNVLVKGENC</sequence>
<name>A0ABR4DUZ7_9PEZI</name>
<comment type="caution">
    <text evidence="2">The sequence shown here is derived from an EMBL/GenBank/DDBJ whole genome shotgun (WGS) entry which is preliminary data.</text>
</comment>
<gene>
    <name evidence="2" type="ORF">FJTKL_03603</name>
</gene>
<reference evidence="2 3" key="1">
    <citation type="submission" date="2024-03" db="EMBL/GenBank/DDBJ databases">
        <title>A high-quality draft genome sequence of Diaporthe vaccinii, a causative agent of upright dieback and viscid rot disease in cranberry plants.</title>
        <authorList>
            <person name="Sarrasin M."/>
            <person name="Lang B.F."/>
            <person name="Burger G."/>
        </authorList>
    </citation>
    <scope>NUCLEOTIDE SEQUENCE [LARGE SCALE GENOMIC DNA]</scope>
    <source>
        <strain evidence="2 3">IS7</strain>
    </source>
</reference>
<feature type="chain" id="PRO_5045163322" evidence="1">
    <location>
        <begin position="21"/>
        <end position="207"/>
    </location>
</feature>
<dbReference type="PANTHER" id="PTHR35605:SF1">
    <property type="entry name" value="ECP2 EFFECTOR PROTEIN DOMAIN-CONTAINING PROTEIN-RELATED"/>
    <property type="match status" value="1"/>
</dbReference>
<evidence type="ECO:0000256" key="1">
    <source>
        <dbReference type="SAM" id="SignalP"/>
    </source>
</evidence>
<evidence type="ECO:0000313" key="2">
    <source>
        <dbReference type="EMBL" id="KAL2274205.1"/>
    </source>
</evidence>
<accession>A0ABR4DUZ7</accession>
<dbReference type="PANTHER" id="PTHR35605">
    <property type="entry name" value="ECP2 EFFECTOR PROTEIN DOMAIN-CONTAINING PROTEIN-RELATED"/>
    <property type="match status" value="1"/>
</dbReference>
<feature type="signal peptide" evidence="1">
    <location>
        <begin position="1"/>
        <end position="20"/>
    </location>
</feature>
<evidence type="ECO:0000313" key="3">
    <source>
        <dbReference type="Proteomes" id="UP001600888"/>
    </source>
</evidence>
<protein>
    <submittedName>
        <fullName evidence="2">Uncharacterized protein</fullName>
    </submittedName>
</protein>
<dbReference type="Proteomes" id="UP001600888">
    <property type="component" value="Unassembled WGS sequence"/>
</dbReference>
<dbReference type="EMBL" id="JBAWTH010000164">
    <property type="protein sequence ID" value="KAL2274205.1"/>
    <property type="molecule type" value="Genomic_DNA"/>
</dbReference>
<keyword evidence="3" id="KW-1185">Reference proteome</keyword>
<keyword evidence="1" id="KW-0732">Signal</keyword>
<proteinExistence type="predicted"/>
<organism evidence="2 3">
    <name type="scientific">Diaporthe vaccinii</name>
    <dbReference type="NCBI Taxonomy" id="105482"/>
    <lineage>
        <taxon>Eukaryota</taxon>
        <taxon>Fungi</taxon>
        <taxon>Dikarya</taxon>
        <taxon>Ascomycota</taxon>
        <taxon>Pezizomycotina</taxon>
        <taxon>Sordariomycetes</taxon>
        <taxon>Sordariomycetidae</taxon>
        <taxon>Diaporthales</taxon>
        <taxon>Diaporthaceae</taxon>
        <taxon>Diaporthe</taxon>
        <taxon>Diaporthe eres species complex</taxon>
    </lineage>
</organism>